<accession>A0ABW5DR28</accession>
<dbReference type="PROSITE" id="PS51352">
    <property type="entry name" value="THIOREDOXIN_2"/>
    <property type="match status" value="1"/>
</dbReference>
<reference evidence="9" key="1">
    <citation type="journal article" date="2019" name="Int. J. Syst. Evol. Microbiol.">
        <title>The Global Catalogue of Microorganisms (GCM) 10K type strain sequencing project: providing services to taxonomists for standard genome sequencing and annotation.</title>
        <authorList>
            <consortium name="The Broad Institute Genomics Platform"/>
            <consortium name="The Broad Institute Genome Sequencing Center for Infectious Disease"/>
            <person name="Wu L."/>
            <person name="Ma J."/>
        </authorList>
    </citation>
    <scope>NUCLEOTIDE SEQUENCE [LARGE SCALE GENOMIC DNA]</scope>
    <source>
        <strain evidence="9">CGMCC 1.19062</strain>
    </source>
</reference>
<dbReference type="SUPFAM" id="SSF52833">
    <property type="entry name" value="Thioredoxin-like"/>
    <property type="match status" value="1"/>
</dbReference>
<gene>
    <name evidence="8" type="ORF">ACFSM5_11430</name>
</gene>
<evidence type="ECO:0000259" key="7">
    <source>
        <dbReference type="PROSITE" id="PS51352"/>
    </source>
</evidence>
<dbReference type="InterPro" id="IPR036249">
    <property type="entry name" value="Thioredoxin-like_sf"/>
</dbReference>
<comment type="caution">
    <text evidence="8">The sequence shown here is derived from an EMBL/GenBank/DDBJ whole genome shotgun (WGS) entry which is preliminary data.</text>
</comment>
<evidence type="ECO:0000313" key="9">
    <source>
        <dbReference type="Proteomes" id="UP001597295"/>
    </source>
</evidence>
<organism evidence="8 9">
    <name type="scientific">Lacibacterium aquatile</name>
    <dbReference type="NCBI Taxonomy" id="1168082"/>
    <lineage>
        <taxon>Bacteria</taxon>
        <taxon>Pseudomonadati</taxon>
        <taxon>Pseudomonadota</taxon>
        <taxon>Alphaproteobacteria</taxon>
        <taxon>Rhodospirillales</taxon>
        <taxon>Rhodospirillaceae</taxon>
    </lineage>
</organism>
<sequence>MNRRLIVLLTALFAVVLFAGGAWYYDRSQKAAITAAVSTAEGQLIRSHSPIIGPVDARVTVVEFLDPSCEACRAFYPILKQIMAMYPDQIRIVVRYTPFHQGSEEAVRILEAARRQMKFDPVLYALFAKQPEWAVHGAPDLAKAWTFAEAAGLHIERARREAYLPEVTEVIQQDMADVKAFNVKGTPTFFVNGKPLTDFSAQGLLDLIEGEVKGGARP</sequence>
<comment type="function">
    <text evidence="1">May be required for disulfide bond formation in some proteins.</text>
</comment>
<name>A0ABW5DR28_9PROT</name>
<feature type="domain" description="Thioredoxin" evidence="7">
    <location>
        <begin position="26"/>
        <end position="213"/>
    </location>
</feature>
<evidence type="ECO:0000256" key="1">
    <source>
        <dbReference type="ARBA" id="ARBA00003565"/>
    </source>
</evidence>
<keyword evidence="4" id="KW-0560">Oxidoreductase</keyword>
<comment type="similarity">
    <text evidence="2">Belongs to the thioredoxin family. DsbA subfamily.</text>
</comment>
<evidence type="ECO:0000256" key="3">
    <source>
        <dbReference type="ARBA" id="ARBA00022729"/>
    </source>
</evidence>
<dbReference type="Proteomes" id="UP001597295">
    <property type="component" value="Unassembled WGS sequence"/>
</dbReference>
<evidence type="ECO:0000256" key="6">
    <source>
        <dbReference type="ARBA" id="ARBA00023284"/>
    </source>
</evidence>
<dbReference type="RefSeq" id="WP_379876514.1">
    <property type="nucleotide sequence ID" value="NZ_JBHUIP010000011.1"/>
</dbReference>
<evidence type="ECO:0000313" key="8">
    <source>
        <dbReference type="EMBL" id="MFD2263502.1"/>
    </source>
</evidence>
<dbReference type="InterPro" id="IPR012336">
    <property type="entry name" value="Thioredoxin-like_fold"/>
</dbReference>
<keyword evidence="5" id="KW-1015">Disulfide bond</keyword>
<keyword evidence="3" id="KW-0732">Signal</keyword>
<dbReference type="PANTHER" id="PTHR13887">
    <property type="entry name" value="GLUTATHIONE S-TRANSFERASE KAPPA"/>
    <property type="match status" value="1"/>
</dbReference>
<evidence type="ECO:0000256" key="4">
    <source>
        <dbReference type="ARBA" id="ARBA00023002"/>
    </source>
</evidence>
<protein>
    <submittedName>
        <fullName evidence="8">DsbA family protein</fullName>
    </submittedName>
</protein>
<evidence type="ECO:0000256" key="2">
    <source>
        <dbReference type="ARBA" id="ARBA00005791"/>
    </source>
</evidence>
<dbReference type="EMBL" id="JBHUIP010000011">
    <property type="protein sequence ID" value="MFD2263502.1"/>
    <property type="molecule type" value="Genomic_DNA"/>
</dbReference>
<keyword evidence="9" id="KW-1185">Reference proteome</keyword>
<keyword evidence="6" id="KW-0676">Redox-active center</keyword>
<dbReference type="Gene3D" id="3.40.30.10">
    <property type="entry name" value="Glutaredoxin"/>
    <property type="match status" value="1"/>
</dbReference>
<evidence type="ECO:0000256" key="5">
    <source>
        <dbReference type="ARBA" id="ARBA00023157"/>
    </source>
</evidence>
<dbReference type="PANTHER" id="PTHR13887:SF14">
    <property type="entry name" value="DISULFIDE BOND FORMATION PROTEIN D"/>
    <property type="match status" value="1"/>
</dbReference>
<dbReference type="Pfam" id="PF13462">
    <property type="entry name" value="Thioredoxin_4"/>
    <property type="match status" value="1"/>
</dbReference>
<proteinExistence type="inferred from homology"/>
<dbReference type="InterPro" id="IPR013766">
    <property type="entry name" value="Thioredoxin_domain"/>
</dbReference>